<evidence type="ECO:0000313" key="2">
    <source>
        <dbReference type="Proteomes" id="UP001152484"/>
    </source>
</evidence>
<gene>
    <name evidence="1" type="ORF">CEURO_LOCUS14640</name>
</gene>
<keyword evidence="2" id="KW-1185">Reference proteome</keyword>
<protein>
    <submittedName>
        <fullName evidence="1">Uncharacterized protein</fullName>
    </submittedName>
</protein>
<dbReference type="Proteomes" id="UP001152484">
    <property type="component" value="Unassembled WGS sequence"/>
</dbReference>
<accession>A0A9P1EDR8</accession>
<evidence type="ECO:0000313" key="1">
    <source>
        <dbReference type="EMBL" id="CAH9099826.1"/>
    </source>
</evidence>
<reference evidence="1" key="1">
    <citation type="submission" date="2022-07" db="EMBL/GenBank/DDBJ databases">
        <authorList>
            <person name="Macas J."/>
            <person name="Novak P."/>
            <person name="Neumann P."/>
        </authorList>
    </citation>
    <scope>NUCLEOTIDE SEQUENCE</scope>
</reference>
<dbReference type="AlphaFoldDB" id="A0A9P1EDR8"/>
<dbReference type="EMBL" id="CAMAPE010000038">
    <property type="protein sequence ID" value="CAH9099826.1"/>
    <property type="molecule type" value="Genomic_DNA"/>
</dbReference>
<name>A0A9P1EDR8_CUSEU</name>
<comment type="caution">
    <text evidence="1">The sequence shown here is derived from an EMBL/GenBank/DDBJ whole genome shotgun (WGS) entry which is preliminary data.</text>
</comment>
<organism evidence="1 2">
    <name type="scientific">Cuscuta europaea</name>
    <name type="common">European dodder</name>
    <dbReference type="NCBI Taxonomy" id="41803"/>
    <lineage>
        <taxon>Eukaryota</taxon>
        <taxon>Viridiplantae</taxon>
        <taxon>Streptophyta</taxon>
        <taxon>Embryophyta</taxon>
        <taxon>Tracheophyta</taxon>
        <taxon>Spermatophyta</taxon>
        <taxon>Magnoliopsida</taxon>
        <taxon>eudicotyledons</taxon>
        <taxon>Gunneridae</taxon>
        <taxon>Pentapetalae</taxon>
        <taxon>asterids</taxon>
        <taxon>lamiids</taxon>
        <taxon>Solanales</taxon>
        <taxon>Convolvulaceae</taxon>
        <taxon>Cuscuteae</taxon>
        <taxon>Cuscuta</taxon>
        <taxon>Cuscuta subgen. Cuscuta</taxon>
    </lineage>
</organism>
<proteinExistence type="predicted"/>
<sequence>MMLGISLSSAGLNVARLVPLWQRSVHNLTDKRLRNPHTMIEIIPVIYRPPEFISAGSPMFEDLILSSPSPCALQWWDEMAAKDASSPHSTLEESLSCMETLRLPIRSITEALEICLECW</sequence>